<dbReference type="Proteomes" id="UP000054843">
    <property type="component" value="Unassembled WGS sequence"/>
</dbReference>
<evidence type="ECO:0000313" key="1">
    <source>
        <dbReference type="EMBL" id="KRZ72520.1"/>
    </source>
</evidence>
<keyword evidence="2" id="KW-1185">Reference proteome</keyword>
<protein>
    <submittedName>
        <fullName evidence="1">Uncharacterized protein</fullName>
    </submittedName>
</protein>
<evidence type="ECO:0000313" key="2">
    <source>
        <dbReference type="Proteomes" id="UP000054843"/>
    </source>
</evidence>
<dbReference type="EMBL" id="JYDO01000077">
    <property type="protein sequence ID" value="KRZ72520.1"/>
    <property type="molecule type" value="Genomic_DNA"/>
</dbReference>
<gene>
    <name evidence="1" type="ORF">T10_8640</name>
</gene>
<name>A0A0V1ML18_9BILA</name>
<sequence>MFIENFANNVTYLGRAELLRGILREENERMTLCLLHISKLKVSTMLKNICLMGDYSNHQPLIRLRFSVKVSMRKLFGSENI</sequence>
<reference evidence="1 2" key="1">
    <citation type="submission" date="2015-01" db="EMBL/GenBank/DDBJ databases">
        <title>Evolution of Trichinella species and genotypes.</title>
        <authorList>
            <person name="Korhonen P.K."/>
            <person name="Edoardo P."/>
            <person name="Giuseppe L.R."/>
            <person name="Gasser R.B."/>
        </authorList>
    </citation>
    <scope>NUCLEOTIDE SEQUENCE [LARGE SCALE GENOMIC DNA]</scope>
    <source>
        <strain evidence="1">ISS1980</strain>
    </source>
</reference>
<dbReference type="AlphaFoldDB" id="A0A0V1ML18"/>
<organism evidence="1 2">
    <name type="scientific">Trichinella papuae</name>
    <dbReference type="NCBI Taxonomy" id="268474"/>
    <lineage>
        <taxon>Eukaryota</taxon>
        <taxon>Metazoa</taxon>
        <taxon>Ecdysozoa</taxon>
        <taxon>Nematoda</taxon>
        <taxon>Enoplea</taxon>
        <taxon>Dorylaimia</taxon>
        <taxon>Trichinellida</taxon>
        <taxon>Trichinellidae</taxon>
        <taxon>Trichinella</taxon>
    </lineage>
</organism>
<accession>A0A0V1ML18</accession>
<proteinExistence type="predicted"/>
<comment type="caution">
    <text evidence="1">The sequence shown here is derived from an EMBL/GenBank/DDBJ whole genome shotgun (WGS) entry which is preliminary data.</text>
</comment>